<dbReference type="PROSITE" id="PS50090">
    <property type="entry name" value="MYB_LIKE"/>
    <property type="match status" value="2"/>
</dbReference>
<feature type="region of interest" description="Disordered" evidence="7">
    <location>
        <begin position="310"/>
        <end position="333"/>
    </location>
</feature>
<evidence type="ECO:0000256" key="6">
    <source>
        <dbReference type="ARBA" id="ARBA00023242"/>
    </source>
</evidence>
<dbReference type="PANTHER" id="PTHR48000:SF67">
    <property type="entry name" value="MYB-LIKE DNA-BINDING DOMAIN CONTAINING PROTEIN, EXPRESSED"/>
    <property type="match status" value="1"/>
</dbReference>
<proteinExistence type="predicted"/>
<dbReference type="GO" id="GO:0005634">
    <property type="term" value="C:nucleus"/>
    <property type="evidence" value="ECO:0007669"/>
    <property type="project" value="UniProtKB-SubCell"/>
</dbReference>
<dbReference type="PANTHER" id="PTHR48000">
    <property type="entry name" value="OS09G0431300 PROTEIN"/>
    <property type="match status" value="1"/>
</dbReference>
<evidence type="ECO:0000256" key="5">
    <source>
        <dbReference type="ARBA" id="ARBA00023163"/>
    </source>
</evidence>
<evidence type="ECO:0000259" key="9">
    <source>
        <dbReference type="PROSITE" id="PS51294"/>
    </source>
</evidence>
<evidence type="ECO:0000256" key="4">
    <source>
        <dbReference type="ARBA" id="ARBA00023125"/>
    </source>
</evidence>
<keyword evidence="3" id="KW-0805">Transcription regulation</keyword>
<dbReference type="Proteomes" id="UP000504603">
    <property type="component" value="Unplaced"/>
</dbReference>
<keyword evidence="5" id="KW-0804">Transcription</keyword>
<keyword evidence="4" id="KW-0238">DNA-binding</keyword>
<feature type="domain" description="Myb-like" evidence="8">
    <location>
        <begin position="63"/>
        <end position="113"/>
    </location>
</feature>
<dbReference type="Gene3D" id="1.10.10.60">
    <property type="entry name" value="Homeodomain-like"/>
    <property type="match status" value="2"/>
</dbReference>
<name>A0A6J1DHD8_MOMCH</name>
<accession>A0A6J1DHD8</accession>
<evidence type="ECO:0000256" key="1">
    <source>
        <dbReference type="ARBA" id="ARBA00004123"/>
    </source>
</evidence>
<feature type="domain" description="HTH myb-type" evidence="9">
    <location>
        <begin position="63"/>
        <end position="117"/>
    </location>
</feature>
<dbReference type="CDD" id="cd00167">
    <property type="entry name" value="SANT"/>
    <property type="match status" value="2"/>
</dbReference>
<keyword evidence="2" id="KW-0677">Repeat</keyword>
<dbReference type="GO" id="GO:0003677">
    <property type="term" value="F:DNA binding"/>
    <property type="evidence" value="ECO:0007669"/>
    <property type="project" value="UniProtKB-KW"/>
</dbReference>
<evidence type="ECO:0000313" key="10">
    <source>
        <dbReference type="Proteomes" id="UP000504603"/>
    </source>
</evidence>
<evidence type="ECO:0000256" key="3">
    <source>
        <dbReference type="ARBA" id="ARBA00023015"/>
    </source>
</evidence>
<comment type="subcellular location">
    <subcellularLocation>
        <location evidence="1">Nucleus</location>
    </subcellularLocation>
</comment>
<feature type="domain" description="Myb-like" evidence="8">
    <location>
        <begin position="9"/>
        <end position="62"/>
    </location>
</feature>
<protein>
    <submittedName>
        <fullName evidence="11">Transcription factor RAX2-like</fullName>
    </submittedName>
</protein>
<dbReference type="InterPro" id="IPR017930">
    <property type="entry name" value="Myb_dom"/>
</dbReference>
<organism evidence="10 11">
    <name type="scientific">Momordica charantia</name>
    <name type="common">Bitter gourd</name>
    <name type="synonym">Balsam pear</name>
    <dbReference type="NCBI Taxonomy" id="3673"/>
    <lineage>
        <taxon>Eukaryota</taxon>
        <taxon>Viridiplantae</taxon>
        <taxon>Streptophyta</taxon>
        <taxon>Embryophyta</taxon>
        <taxon>Tracheophyta</taxon>
        <taxon>Spermatophyta</taxon>
        <taxon>Magnoliopsida</taxon>
        <taxon>eudicotyledons</taxon>
        <taxon>Gunneridae</taxon>
        <taxon>Pentapetalae</taxon>
        <taxon>rosids</taxon>
        <taxon>fabids</taxon>
        <taxon>Cucurbitales</taxon>
        <taxon>Cucurbitaceae</taxon>
        <taxon>Momordiceae</taxon>
        <taxon>Momordica</taxon>
    </lineage>
</organism>
<dbReference type="FunFam" id="1.10.10.60:FF:000015">
    <property type="entry name" value="Transcription factor RAX3"/>
    <property type="match status" value="1"/>
</dbReference>
<dbReference type="PROSITE" id="PS51294">
    <property type="entry name" value="HTH_MYB"/>
    <property type="match status" value="2"/>
</dbReference>
<dbReference type="KEGG" id="mcha:111020476"/>
<keyword evidence="6" id="KW-0539">Nucleus</keyword>
<feature type="domain" description="HTH myb-type" evidence="9">
    <location>
        <begin position="9"/>
        <end position="62"/>
    </location>
</feature>
<dbReference type="InterPro" id="IPR001005">
    <property type="entry name" value="SANT/Myb"/>
</dbReference>
<dbReference type="Pfam" id="PF00249">
    <property type="entry name" value="Myb_DNA-binding"/>
    <property type="match status" value="2"/>
</dbReference>
<dbReference type="InterPro" id="IPR009057">
    <property type="entry name" value="Homeodomain-like_sf"/>
</dbReference>
<evidence type="ECO:0000259" key="8">
    <source>
        <dbReference type="PROSITE" id="PS50090"/>
    </source>
</evidence>
<evidence type="ECO:0000256" key="7">
    <source>
        <dbReference type="SAM" id="MobiDB-lite"/>
    </source>
</evidence>
<dbReference type="GeneID" id="111020476"/>
<gene>
    <name evidence="11" type="primary">LOC111020476</name>
</gene>
<dbReference type="RefSeq" id="XP_022152852.1">
    <property type="nucleotide sequence ID" value="XM_022297160.1"/>
</dbReference>
<reference evidence="11" key="1">
    <citation type="submission" date="2025-08" db="UniProtKB">
        <authorList>
            <consortium name="RefSeq"/>
        </authorList>
    </citation>
    <scope>IDENTIFICATION</scope>
    <source>
        <strain evidence="11">OHB3-1</strain>
    </source>
</reference>
<sequence length="333" mass="37650">MGRSPCCDKANVKKGPWSPEEDAKLKDFIHKNGTGGNWIALPLKAGLKRCGKSCRLRWLNYLRPNIKHGGFTEEEDRIICTLFSTIGSRWSIIATQLPGRTDNDIKNHWNSKLKKKLMGRSTMEEKKPQIMSILPNSHQQASPFPLSHDQPLQSLICKDFNVNYNYNLSPPPQGIDQTLISIPSTNWSNHFQSNNGQTLSCLFQQAQESCCLMHHNHHHEYPPQAKERLLGFGRSEGSCSSSDGSSTQISSSGIMGFHQNQGYDSNYCNVFGEELQQQQPLWNCDVEEDVHNDNGFFQVLLFLIHGEREPVQEGDSSTSQASAGERYRVRGQW</sequence>
<evidence type="ECO:0000256" key="2">
    <source>
        <dbReference type="ARBA" id="ARBA00022737"/>
    </source>
</evidence>
<dbReference type="OrthoDB" id="2143914at2759"/>
<dbReference type="SUPFAM" id="SSF46689">
    <property type="entry name" value="Homeodomain-like"/>
    <property type="match status" value="1"/>
</dbReference>
<dbReference type="AlphaFoldDB" id="A0A6J1DHD8"/>
<keyword evidence="10" id="KW-1185">Reference proteome</keyword>
<evidence type="ECO:0000313" key="11">
    <source>
        <dbReference type="RefSeq" id="XP_022152852.1"/>
    </source>
</evidence>
<dbReference type="SMART" id="SM00717">
    <property type="entry name" value="SANT"/>
    <property type="match status" value="2"/>
</dbReference>